<comment type="caution">
    <text evidence="2">The sequence shown here is derived from an EMBL/GenBank/DDBJ whole genome shotgun (WGS) entry which is preliminary data.</text>
</comment>
<dbReference type="PANTHER" id="PTHR22916:SF3">
    <property type="entry name" value="UDP-GLCNAC:BETAGAL BETA-1,3-N-ACETYLGLUCOSAMINYLTRANSFERASE-LIKE PROTEIN 1"/>
    <property type="match status" value="1"/>
</dbReference>
<dbReference type="RefSeq" id="WP_394308615.1">
    <property type="nucleotide sequence ID" value="NZ_JBHGPK010000001.1"/>
</dbReference>
<evidence type="ECO:0000259" key="1">
    <source>
        <dbReference type="Pfam" id="PF00535"/>
    </source>
</evidence>
<protein>
    <submittedName>
        <fullName evidence="2">Glycosyltransferase family 2 protein</fullName>
    </submittedName>
</protein>
<dbReference type="InterPro" id="IPR029044">
    <property type="entry name" value="Nucleotide-diphossugar_trans"/>
</dbReference>
<accession>A0ABV6Z932</accession>
<dbReference type="Gene3D" id="3.90.550.10">
    <property type="entry name" value="Spore Coat Polysaccharide Biosynthesis Protein SpsA, Chain A"/>
    <property type="match status" value="1"/>
</dbReference>
<dbReference type="PANTHER" id="PTHR22916">
    <property type="entry name" value="GLYCOSYLTRANSFERASE"/>
    <property type="match status" value="1"/>
</dbReference>
<proteinExistence type="predicted"/>
<dbReference type="SUPFAM" id="SSF53448">
    <property type="entry name" value="Nucleotide-diphospho-sugar transferases"/>
    <property type="match status" value="1"/>
</dbReference>
<feature type="domain" description="Glycosyltransferase 2-like" evidence="1">
    <location>
        <begin position="5"/>
        <end position="116"/>
    </location>
</feature>
<dbReference type="InterPro" id="IPR001173">
    <property type="entry name" value="Glyco_trans_2-like"/>
</dbReference>
<organism evidence="2 3">
    <name type="scientific">Labrys neptuniae</name>
    <dbReference type="NCBI Taxonomy" id="376174"/>
    <lineage>
        <taxon>Bacteria</taxon>
        <taxon>Pseudomonadati</taxon>
        <taxon>Pseudomonadota</taxon>
        <taxon>Alphaproteobacteria</taxon>
        <taxon>Hyphomicrobiales</taxon>
        <taxon>Xanthobacteraceae</taxon>
        <taxon>Labrys</taxon>
    </lineage>
</organism>
<dbReference type="Proteomes" id="UP001595190">
    <property type="component" value="Unassembled WGS sequence"/>
</dbReference>
<evidence type="ECO:0000313" key="2">
    <source>
        <dbReference type="EMBL" id="MFC2248710.1"/>
    </source>
</evidence>
<dbReference type="EMBL" id="JBHGPK010000001">
    <property type="protein sequence ID" value="MFC2248710.1"/>
    <property type="molecule type" value="Genomic_DNA"/>
</dbReference>
<evidence type="ECO:0000313" key="3">
    <source>
        <dbReference type="Proteomes" id="UP001595190"/>
    </source>
</evidence>
<reference evidence="2 3" key="1">
    <citation type="submission" date="2024-09" db="EMBL/GenBank/DDBJ databases">
        <title>Description of Labrys sedimenti sp. nov., isolated from a diclofenac-degrading enrichment culture, and genome-based reclassification of Labrys portucalensis as a later heterotypic synonym of Labrys neptuniae.</title>
        <authorList>
            <person name="Tancsics A."/>
            <person name="Csepanyi A."/>
        </authorList>
    </citation>
    <scope>NUCLEOTIDE SEQUENCE [LARGE SCALE GENOMIC DNA]</scope>
    <source>
        <strain evidence="2 3">LMG 23412</strain>
    </source>
</reference>
<name>A0ABV6Z932_9HYPH</name>
<gene>
    <name evidence="2" type="ORF">ACETRX_03710</name>
</gene>
<sequence>MPKVSIGVPVYNGSPYIRDSLQNLRDQTFKDFEVIISDNCSEDDTADICKEFCEKDSRFRYIRQSENIGMVRNFEFVLREAKSEYFCWRSYDDYADLDYIEFLSNVLDRSPQATLAVSESVWYDYENNYEKTFKVNPTVGASRISALKKLLIRCAGPWFYGLYRREQLIPHWEYSRDNIGFFGHNSDILTIGRLVVEEAVVAESGSKVHLQRFKWRDLGENYHSIENRVRSLKLAKDHLWPSLKKVNVNPIDKLVLYVLFARFLDKKIVRIKPLLKDMLKRKFA</sequence>
<dbReference type="Pfam" id="PF00535">
    <property type="entry name" value="Glycos_transf_2"/>
    <property type="match status" value="1"/>
</dbReference>